<dbReference type="GO" id="GO:0008237">
    <property type="term" value="F:metallopeptidase activity"/>
    <property type="evidence" value="ECO:0007669"/>
    <property type="project" value="UniProtKB-KW"/>
</dbReference>
<keyword evidence="7" id="KW-0482">Metalloprotease</keyword>
<evidence type="ECO:0000256" key="6">
    <source>
        <dbReference type="ARBA" id="ARBA00022833"/>
    </source>
</evidence>
<sequence>MKKALLISALFGSLFIQAQRTCGTPQKIQQLIAQDSNFETHYNAVRQQLHEAGSNLNQTMATESVAQPAVVVTVPVVVHILYKTSAQNISDAQIASQMTVLNNDYRKLNADFATVVPAVWQPLGADMEINFVMASVDPNGNATTGITRKNITATDYVFEDDYYTTTGEPAWDPDEYLNIWVGNFSDTSLLGFAYPPAAAGYPFDGLCIDFNNFGTIGTSATAPFNKGRTATHEIGHYFGLEHPWGDDGSACGTVANSDGVADTPQVGGPTYFCPDFPDYDQACSLTGNGSMFMNYMDYVNDACMAFFTNGQKLLTNAAIAGPRASVLGTPDLHAAAQIKVYPNPVSDEFSVISSNQQLTKVELFNIAGQLVLTQALNGTEAKVDMHGFEAGIYFARFYNGTKLLKSEKLIKK</sequence>
<dbReference type="GO" id="GO:0006508">
    <property type="term" value="P:proteolysis"/>
    <property type="evidence" value="ECO:0007669"/>
    <property type="project" value="UniProtKB-KW"/>
</dbReference>
<dbReference type="SUPFAM" id="SSF55486">
    <property type="entry name" value="Metalloproteases ('zincins'), catalytic domain"/>
    <property type="match status" value="1"/>
</dbReference>
<dbReference type="AlphaFoldDB" id="A0A972FV62"/>
<dbReference type="RefSeq" id="WP_169527319.1">
    <property type="nucleotide sequence ID" value="NZ_JAAMPU010000105.1"/>
</dbReference>
<dbReference type="EMBL" id="JAAMPU010000105">
    <property type="protein sequence ID" value="NMH28205.1"/>
    <property type="molecule type" value="Genomic_DNA"/>
</dbReference>
<dbReference type="PANTHER" id="PTHR47466:SF1">
    <property type="entry name" value="METALLOPROTEASE MEP1 (AFU_ORTHOLOGUE AFUA_1G07730)-RELATED"/>
    <property type="match status" value="1"/>
</dbReference>
<dbReference type="Gene3D" id="3.40.390.10">
    <property type="entry name" value="Collagenase (Catalytic Domain)"/>
    <property type="match status" value="1"/>
</dbReference>
<protein>
    <submittedName>
        <fullName evidence="12">T9SS type A sorting domain-containing protein</fullName>
    </submittedName>
</protein>
<feature type="domain" description="Peptidase M43 pregnancy-associated plasma-A" evidence="10">
    <location>
        <begin position="168"/>
        <end position="312"/>
    </location>
</feature>
<proteinExistence type="inferred from homology"/>
<dbReference type="PANTHER" id="PTHR47466">
    <property type="match status" value="1"/>
</dbReference>
<feature type="chain" id="PRO_5037308471" evidence="9">
    <location>
        <begin position="19"/>
        <end position="412"/>
    </location>
</feature>
<dbReference type="Pfam" id="PF18962">
    <property type="entry name" value="Por_Secre_tail"/>
    <property type="match status" value="1"/>
</dbReference>
<dbReference type="Proteomes" id="UP000712080">
    <property type="component" value="Unassembled WGS sequence"/>
</dbReference>
<dbReference type="CDD" id="cd04275">
    <property type="entry name" value="ZnMc_pappalysin_like"/>
    <property type="match status" value="1"/>
</dbReference>
<evidence type="ECO:0000256" key="9">
    <source>
        <dbReference type="SAM" id="SignalP"/>
    </source>
</evidence>
<reference evidence="12" key="1">
    <citation type="submission" date="2020-02" db="EMBL/GenBank/DDBJ databases">
        <title>Flavobacterium sp. genome.</title>
        <authorList>
            <person name="Jung H.S."/>
            <person name="Baek J.H."/>
            <person name="Jeon C.O."/>
        </authorList>
    </citation>
    <scope>NUCLEOTIDE SEQUENCE</scope>
    <source>
        <strain evidence="12">SE-s28</strain>
    </source>
</reference>
<name>A0A972FV62_9FLAO</name>
<evidence type="ECO:0000256" key="5">
    <source>
        <dbReference type="ARBA" id="ARBA00022801"/>
    </source>
</evidence>
<keyword evidence="4 9" id="KW-0732">Signal</keyword>
<accession>A0A972FV62</accession>
<keyword evidence="8" id="KW-1015">Disulfide bond</keyword>
<keyword evidence="13" id="KW-1185">Reference proteome</keyword>
<dbReference type="GO" id="GO:0046872">
    <property type="term" value="F:metal ion binding"/>
    <property type="evidence" value="ECO:0007669"/>
    <property type="project" value="UniProtKB-KW"/>
</dbReference>
<comment type="similarity">
    <text evidence="1">Belongs to the peptidase M43B family.</text>
</comment>
<dbReference type="Pfam" id="PF05572">
    <property type="entry name" value="Peptidase_M43"/>
    <property type="match status" value="1"/>
</dbReference>
<evidence type="ECO:0000313" key="13">
    <source>
        <dbReference type="Proteomes" id="UP000712080"/>
    </source>
</evidence>
<feature type="signal peptide" evidence="9">
    <location>
        <begin position="1"/>
        <end position="18"/>
    </location>
</feature>
<evidence type="ECO:0000256" key="4">
    <source>
        <dbReference type="ARBA" id="ARBA00022729"/>
    </source>
</evidence>
<organism evidence="12 13">
    <name type="scientific">Flavobacterium silvaticum</name>
    <dbReference type="NCBI Taxonomy" id="1852020"/>
    <lineage>
        <taxon>Bacteria</taxon>
        <taxon>Pseudomonadati</taxon>
        <taxon>Bacteroidota</taxon>
        <taxon>Flavobacteriia</taxon>
        <taxon>Flavobacteriales</taxon>
        <taxon>Flavobacteriaceae</taxon>
        <taxon>Flavobacterium</taxon>
    </lineage>
</organism>
<dbReference type="InterPro" id="IPR008754">
    <property type="entry name" value="Peptidase_M43"/>
</dbReference>
<dbReference type="NCBIfam" id="TIGR04183">
    <property type="entry name" value="Por_Secre_tail"/>
    <property type="match status" value="1"/>
</dbReference>
<evidence type="ECO:0000256" key="2">
    <source>
        <dbReference type="ARBA" id="ARBA00022670"/>
    </source>
</evidence>
<keyword evidence="5" id="KW-0378">Hydrolase</keyword>
<dbReference type="InterPro" id="IPR024079">
    <property type="entry name" value="MetalloPept_cat_dom_sf"/>
</dbReference>
<evidence type="ECO:0000256" key="7">
    <source>
        <dbReference type="ARBA" id="ARBA00023049"/>
    </source>
</evidence>
<keyword evidence="2" id="KW-0645">Protease</keyword>
<evidence type="ECO:0000313" key="12">
    <source>
        <dbReference type="EMBL" id="NMH28205.1"/>
    </source>
</evidence>
<evidence type="ECO:0000259" key="10">
    <source>
        <dbReference type="Pfam" id="PF05572"/>
    </source>
</evidence>
<evidence type="ECO:0000259" key="11">
    <source>
        <dbReference type="Pfam" id="PF18962"/>
    </source>
</evidence>
<feature type="domain" description="Secretion system C-terminal sorting" evidence="11">
    <location>
        <begin position="340"/>
        <end position="409"/>
    </location>
</feature>
<evidence type="ECO:0000256" key="8">
    <source>
        <dbReference type="ARBA" id="ARBA00023157"/>
    </source>
</evidence>
<comment type="caution">
    <text evidence="12">The sequence shown here is derived from an EMBL/GenBank/DDBJ whole genome shotgun (WGS) entry which is preliminary data.</text>
</comment>
<keyword evidence="6" id="KW-0862">Zinc</keyword>
<evidence type="ECO:0000256" key="1">
    <source>
        <dbReference type="ARBA" id="ARBA00008721"/>
    </source>
</evidence>
<dbReference type="InterPro" id="IPR026444">
    <property type="entry name" value="Secre_tail"/>
</dbReference>
<evidence type="ECO:0000256" key="3">
    <source>
        <dbReference type="ARBA" id="ARBA00022723"/>
    </source>
</evidence>
<keyword evidence="3" id="KW-0479">Metal-binding</keyword>
<gene>
    <name evidence="12" type="ORF">G6047_09190</name>
</gene>